<dbReference type="GO" id="GO:0015385">
    <property type="term" value="F:sodium:proton antiporter activity"/>
    <property type="evidence" value="ECO:0007669"/>
    <property type="project" value="InterPro"/>
</dbReference>
<comment type="subcellular location">
    <subcellularLocation>
        <location evidence="1">Membrane</location>
        <topology evidence="1">Multi-pass membrane protein</topology>
    </subcellularLocation>
</comment>
<evidence type="ECO:0000256" key="4">
    <source>
        <dbReference type="ARBA" id="ARBA00022449"/>
    </source>
</evidence>
<evidence type="ECO:0000256" key="7">
    <source>
        <dbReference type="ARBA" id="ARBA00023053"/>
    </source>
</evidence>
<dbReference type="GO" id="GO:0036376">
    <property type="term" value="P:sodium ion export across plasma membrane"/>
    <property type="evidence" value="ECO:0007669"/>
    <property type="project" value="InterPro"/>
</dbReference>
<keyword evidence="5 12" id="KW-0812">Transmembrane</keyword>
<feature type="compositionally biased region" description="Acidic residues" evidence="11">
    <location>
        <begin position="519"/>
        <end position="533"/>
    </location>
</feature>
<comment type="similarity">
    <text evidence="2">Belongs to the fungal Na(+)/H(+) exchanger family.</text>
</comment>
<evidence type="ECO:0000256" key="1">
    <source>
        <dbReference type="ARBA" id="ARBA00004141"/>
    </source>
</evidence>
<proteinExistence type="inferred from homology"/>
<dbReference type="InterPro" id="IPR004712">
    <property type="entry name" value="Na+/H+_antiporter_fungi"/>
</dbReference>
<dbReference type="EMBL" id="LT554620">
    <property type="protein sequence ID" value="SAM06584.1"/>
    <property type="molecule type" value="Genomic_DNA"/>
</dbReference>
<accession>A0A168RDR2</accession>
<feature type="domain" description="Cation/H+ exchanger transmembrane" evidence="13">
    <location>
        <begin position="25"/>
        <end position="408"/>
    </location>
</feature>
<name>A0A168RDR2_ABSGL</name>
<keyword evidence="6 12" id="KW-1133">Transmembrane helix</keyword>
<gene>
    <name evidence="14" type="primary">ABSGL_12440.1 scaffold 12859</name>
</gene>
<reference evidence="14" key="1">
    <citation type="submission" date="2016-04" db="EMBL/GenBank/DDBJ databases">
        <authorList>
            <person name="Evans L.H."/>
            <person name="Alamgir A."/>
            <person name="Owens N."/>
            <person name="Weber N.D."/>
            <person name="Virtaneva K."/>
            <person name="Barbian K."/>
            <person name="Babar A."/>
            <person name="Rosenke K."/>
        </authorList>
    </citation>
    <scope>NUCLEOTIDE SEQUENCE [LARGE SCALE GENOMIC DNA]</scope>
    <source>
        <strain evidence="14">CBS 101.48</strain>
    </source>
</reference>
<dbReference type="Gene3D" id="1.20.1530.20">
    <property type="match status" value="1"/>
</dbReference>
<keyword evidence="3" id="KW-0813">Transport</keyword>
<feature type="transmembrane region" description="Helical" evidence="12">
    <location>
        <begin position="314"/>
        <end position="335"/>
    </location>
</feature>
<evidence type="ECO:0000256" key="3">
    <source>
        <dbReference type="ARBA" id="ARBA00022448"/>
    </source>
</evidence>
<feature type="region of interest" description="Disordered" evidence="11">
    <location>
        <begin position="427"/>
        <end position="454"/>
    </location>
</feature>
<dbReference type="InParanoid" id="A0A168RDR2"/>
<dbReference type="GO" id="GO:0005886">
    <property type="term" value="C:plasma membrane"/>
    <property type="evidence" value="ECO:0007669"/>
    <property type="project" value="InterPro"/>
</dbReference>
<dbReference type="PANTHER" id="PTHR31382">
    <property type="entry name" value="NA(+)/H(+) ANTIPORTER"/>
    <property type="match status" value="1"/>
</dbReference>
<keyword evidence="9 12" id="KW-0472">Membrane</keyword>
<dbReference type="Proteomes" id="UP000078561">
    <property type="component" value="Unassembled WGS sequence"/>
</dbReference>
<keyword evidence="10" id="KW-0739">Sodium transport</keyword>
<sequence length="675" mass="75483">MTVQVIPGELTPFTIVIAVLSGIILFYGYLSMFIKERLFLSEAFVALIVGIIAGPLVADGFNPYNWPGTDEITKELTRCVIAIQVMAVGIELPKHYLKKEWRTMFMFLVPIMIFMWLISGLFIWALIPPLDYILANSVVKGRFAEKHVPSHIRNALSAESGANDGMGFPFLYLAIFLINEDNVGTAIGKWIYITLLFQILLSCVIGAIVGWVACKVLQWSEKRHFIDKPSFLSFGIALALFLMSMTGFSGSDDVLACFVAGNAFSWDEWFRKETEEAHFQDVIDMMLNLAVFAYIGTIIPWSEFGNSSIGLSPWRLVVIAILILLFRRLPIVLAMKPFMPAIKTYREAIFSGWFGPMGVGAVFLAMIAKENLEEVYKNKPAPVALELVSPVVLFIVLSSTLVHGTTIPLFKIGKRIRTRTLSITSTGSSQVNRLPKVPFTQQQGHKNGDDDYRHSYHEGMTELQRNTLINTLQQERLEAEKQQLQQNPSPDESFNTDHATVVMPDHERTRSAPTPHDTTDDDWDDEDLLPGEDDENTAVANQHIGSHSIRFLEPVNPRATCTSSNGSGGNVDSSVSSFKTRRQRKDDGVTTKAVSSRHGDSPLGPGTPLTTRRKLSKETISRHDGVNVWDEDHYIVVEDKEGTKEEVVEKQGDHWKQQVQAVIDDMGKDKKNSSD</sequence>
<evidence type="ECO:0000256" key="10">
    <source>
        <dbReference type="ARBA" id="ARBA00023201"/>
    </source>
</evidence>
<feature type="region of interest" description="Disordered" evidence="11">
    <location>
        <begin position="558"/>
        <end position="618"/>
    </location>
</feature>
<evidence type="ECO:0000256" key="12">
    <source>
        <dbReference type="SAM" id="Phobius"/>
    </source>
</evidence>
<evidence type="ECO:0000256" key="2">
    <source>
        <dbReference type="ARBA" id="ARBA00005248"/>
    </source>
</evidence>
<evidence type="ECO:0000313" key="15">
    <source>
        <dbReference type="Proteomes" id="UP000078561"/>
    </source>
</evidence>
<feature type="compositionally biased region" description="Polar residues" evidence="11">
    <location>
        <begin position="482"/>
        <end position="498"/>
    </location>
</feature>
<dbReference type="PANTHER" id="PTHR31382:SF1">
    <property type="entry name" value="SODIUM ION_PROTON EXCHANGER (EUROFUNG)"/>
    <property type="match status" value="1"/>
</dbReference>
<evidence type="ECO:0000256" key="11">
    <source>
        <dbReference type="SAM" id="MobiDB-lite"/>
    </source>
</evidence>
<dbReference type="GO" id="GO:0120029">
    <property type="term" value="P:proton export across plasma membrane"/>
    <property type="evidence" value="ECO:0007669"/>
    <property type="project" value="InterPro"/>
</dbReference>
<dbReference type="FunFam" id="1.20.1530.20:FF:000015">
    <property type="entry name" value="Na(+)/H(+) antiporter 2"/>
    <property type="match status" value="1"/>
</dbReference>
<dbReference type="OrthoDB" id="2190219at2759"/>
<feature type="transmembrane region" description="Helical" evidence="12">
    <location>
        <begin position="12"/>
        <end position="30"/>
    </location>
</feature>
<feature type="transmembrane region" description="Helical" evidence="12">
    <location>
        <begin position="76"/>
        <end position="93"/>
    </location>
</feature>
<dbReference type="InterPro" id="IPR038770">
    <property type="entry name" value="Na+/solute_symporter_sf"/>
</dbReference>
<feature type="transmembrane region" description="Helical" evidence="12">
    <location>
        <begin position="347"/>
        <end position="367"/>
    </location>
</feature>
<protein>
    <recommendedName>
        <fullName evidence="13">Cation/H+ exchanger transmembrane domain-containing protein</fullName>
    </recommendedName>
</protein>
<keyword evidence="8" id="KW-0406">Ion transport</keyword>
<evidence type="ECO:0000256" key="9">
    <source>
        <dbReference type="ARBA" id="ARBA00023136"/>
    </source>
</evidence>
<feature type="region of interest" description="Disordered" evidence="11">
    <location>
        <begin position="480"/>
        <end position="533"/>
    </location>
</feature>
<evidence type="ECO:0000256" key="5">
    <source>
        <dbReference type="ARBA" id="ARBA00022692"/>
    </source>
</evidence>
<keyword evidence="15" id="KW-1185">Reference proteome</keyword>
<evidence type="ECO:0000256" key="8">
    <source>
        <dbReference type="ARBA" id="ARBA00023065"/>
    </source>
</evidence>
<organism evidence="14">
    <name type="scientific">Absidia glauca</name>
    <name type="common">Pin mould</name>
    <dbReference type="NCBI Taxonomy" id="4829"/>
    <lineage>
        <taxon>Eukaryota</taxon>
        <taxon>Fungi</taxon>
        <taxon>Fungi incertae sedis</taxon>
        <taxon>Mucoromycota</taxon>
        <taxon>Mucoromycotina</taxon>
        <taxon>Mucoromycetes</taxon>
        <taxon>Mucorales</taxon>
        <taxon>Cunninghamellaceae</taxon>
        <taxon>Absidia</taxon>
    </lineage>
</organism>
<dbReference type="Pfam" id="PF00999">
    <property type="entry name" value="Na_H_Exchanger"/>
    <property type="match status" value="1"/>
</dbReference>
<dbReference type="STRING" id="4829.A0A168RDR2"/>
<evidence type="ECO:0000313" key="14">
    <source>
        <dbReference type="EMBL" id="SAM06584.1"/>
    </source>
</evidence>
<keyword evidence="7" id="KW-0915">Sodium</keyword>
<dbReference type="InterPro" id="IPR006153">
    <property type="entry name" value="Cation/H_exchanger_TM"/>
</dbReference>
<dbReference type="FunCoup" id="A0A168RDR2">
    <property type="interactions" value="149"/>
</dbReference>
<evidence type="ECO:0000259" key="13">
    <source>
        <dbReference type="Pfam" id="PF00999"/>
    </source>
</evidence>
<feature type="transmembrane region" description="Helical" evidence="12">
    <location>
        <begin position="387"/>
        <end position="410"/>
    </location>
</feature>
<feature type="transmembrane region" description="Helical" evidence="12">
    <location>
        <begin position="229"/>
        <end position="248"/>
    </location>
</feature>
<feature type="transmembrane region" description="Helical" evidence="12">
    <location>
        <begin position="105"/>
        <end position="127"/>
    </location>
</feature>
<feature type="transmembrane region" description="Helical" evidence="12">
    <location>
        <begin position="37"/>
        <end position="56"/>
    </location>
</feature>
<evidence type="ECO:0000256" key="6">
    <source>
        <dbReference type="ARBA" id="ARBA00022989"/>
    </source>
</evidence>
<feature type="transmembrane region" description="Helical" evidence="12">
    <location>
        <begin position="190"/>
        <end position="217"/>
    </location>
</feature>
<dbReference type="AlphaFoldDB" id="A0A168RDR2"/>
<keyword evidence="4" id="KW-0050">Antiport</keyword>
<dbReference type="GO" id="GO:0042391">
    <property type="term" value="P:regulation of membrane potential"/>
    <property type="evidence" value="ECO:0007669"/>
    <property type="project" value="InterPro"/>
</dbReference>